<dbReference type="EMBL" id="JAIZAY010000011">
    <property type="protein sequence ID" value="KAJ8033254.1"/>
    <property type="molecule type" value="Genomic_DNA"/>
</dbReference>
<keyword evidence="1 3" id="KW-0732">Signal</keyword>
<gene>
    <name evidence="4" type="ORF">HOLleu_23433</name>
</gene>
<protein>
    <submittedName>
        <fullName evidence="4">Uncharacterized protein</fullName>
    </submittedName>
</protein>
<evidence type="ECO:0000256" key="2">
    <source>
        <dbReference type="SAM" id="MobiDB-lite"/>
    </source>
</evidence>
<comment type="caution">
    <text evidence="4">The sequence shown here is derived from an EMBL/GenBank/DDBJ whole genome shotgun (WGS) entry which is preliminary data.</text>
</comment>
<feature type="chain" id="PRO_5040224006" evidence="3">
    <location>
        <begin position="25"/>
        <end position="350"/>
    </location>
</feature>
<reference evidence="4" key="1">
    <citation type="submission" date="2021-10" db="EMBL/GenBank/DDBJ databases">
        <title>Tropical sea cucumber genome reveals ecological adaptation and Cuvierian tubules defense mechanism.</title>
        <authorList>
            <person name="Chen T."/>
        </authorList>
    </citation>
    <scope>NUCLEOTIDE SEQUENCE</scope>
    <source>
        <strain evidence="4">Nanhai2018</strain>
        <tissue evidence="4">Muscle</tissue>
    </source>
</reference>
<dbReference type="InterPro" id="IPR050975">
    <property type="entry name" value="Sleep_regulator"/>
</dbReference>
<keyword evidence="5" id="KW-1185">Reference proteome</keyword>
<evidence type="ECO:0000313" key="4">
    <source>
        <dbReference type="EMBL" id="KAJ8033254.1"/>
    </source>
</evidence>
<proteinExistence type="predicted"/>
<name>A0A9Q1H4R8_HOLLE</name>
<feature type="compositionally biased region" description="Polar residues" evidence="2">
    <location>
        <begin position="315"/>
        <end position="327"/>
    </location>
</feature>
<evidence type="ECO:0000313" key="5">
    <source>
        <dbReference type="Proteomes" id="UP001152320"/>
    </source>
</evidence>
<dbReference type="OrthoDB" id="5945173at2759"/>
<evidence type="ECO:0000256" key="1">
    <source>
        <dbReference type="ARBA" id="ARBA00022729"/>
    </source>
</evidence>
<organism evidence="4 5">
    <name type="scientific">Holothuria leucospilota</name>
    <name type="common">Black long sea cucumber</name>
    <name type="synonym">Mertensiothuria leucospilota</name>
    <dbReference type="NCBI Taxonomy" id="206669"/>
    <lineage>
        <taxon>Eukaryota</taxon>
        <taxon>Metazoa</taxon>
        <taxon>Echinodermata</taxon>
        <taxon>Eleutherozoa</taxon>
        <taxon>Echinozoa</taxon>
        <taxon>Holothuroidea</taxon>
        <taxon>Aspidochirotacea</taxon>
        <taxon>Aspidochirotida</taxon>
        <taxon>Holothuriidae</taxon>
        <taxon>Holothuria</taxon>
    </lineage>
</organism>
<dbReference type="AlphaFoldDB" id="A0A9Q1H4R8"/>
<dbReference type="Proteomes" id="UP001152320">
    <property type="component" value="Chromosome 11"/>
</dbReference>
<feature type="signal peptide" evidence="3">
    <location>
        <begin position="1"/>
        <end position="24"/>
    </location>
</feature>
<feature type="region of interest" description="Disordered" evidence="2">
    <location>
        <begin position="307"/>
        <end position="335"/>
    </location>
</feature>
<sequence length="350" mass="38228">MHTSTLYSWHTTLLFLAMEVFVYCQDIQKTETADQTTVPPFTDISDSNYVYFSFDFRHLSLQLLVSNPNYRYLPREIKISSVQITDCNENYRYVLLYGPECYFCKDNENCSMPLENLDSVICPIGSICAFINVTAEFPGSGSSADIARGCAPDTFGVDMCISSAEYIEDILIPKVPEVKDTVLSNSGAACFCSEDFCNAEIPEGISCYTCDGEDECSQPSILLIVETCPLNSVCGIVNITADLGVPEPVKDVKKGCFSAIPATGCMTSDEYVQIATAHDVNITDVIISTEGMACFCDKDFCNTEIEEEATEPSVRETSSVASTSQPEISPLGKDLNAVAPLENKATFAPT</sequence>
<evidence type="ECO:0000256" key="3">
    <source>
        <dbReference type="SAM" id="SignalP"/>
    </source>
</evidence>
<dbReference type="PANTHER" id="PTHR33562">
    <property type="entry name" value="ATILLA, ISOFORM B-RELATED-RELATED"/>
    <property type="match status" value="1"/>
</dbReference>
<accession>A0A9Q1H4R8</accession>